<evidence type="ECO:0000313" key="6">
    <source>
        <dbReference type="Proteomes" id="UP000282759"/>
    </source>
</evidence>
<proteinExistence type="predicted"/>
<dbReference type="Pfam" id="PF12833">
    <property type="entry name" value="HTH_18"/>
    <property type="match status" value="1"/>
</dbReference>
<dbReference type="PRINTS" id="PR00032">
    <property type="entry name" value="HTHARAC"/>
</dbReference>
<dbReference type="OrthoDB" id="9782911at2"/>
<dbReference type="InterPro" id="IPR037923">
    <property type="entry name" value="HTH-like"/>
</dbReference>
<dbReference type="GO" id="GO:0003700">
    <property type="term" value="F:DNA-binding transcription factor activity"/>
    <property type="evidence" value="ECO:0007669"/>
    <property type="project" value="InterPro"/>
</dbReference>
<reference evidence="5 6" key="1">
    <citation type="submission" date="2019-01" db="EMBL/GenBank/DDBJ databases">
        <authorList>
            <person name="Chen W.-M."/>
        </authorList>
    </citation>
    <scope>NUCLEOTIDE SEQUENCE [LARGE SCALE GENOMIC DNA]</scope>
    <source>
        <strain evidence="5 6">YBJ-36</strain>
    </source>
</reference>
<dbReference type="InterPro" id="IPR009057">
    <property type="entry name" value="Homeodomain-like_sf"/>
</dbReference>
<feature type="domain" description="HTH araC/xylS-type" evidence="4">
    <location>
        <begin position="191"/>
        <end position="289"/>
    </location>
</feature>
<accession>A0A3S2UJK7</accession>
<dbReference type="InterPro" id="IPR003313">
    <property type="entry name" value="AraC-bd"/>
</dbReference>
<organism evidence="5 6">
    <name type="scientific">Mucilaginibacter limnophilus</name>
    <dbReference type="NCBI Taxonomy" id="1932778"/>
    <lineage>
        <taxon>Bacteria</taxon>
        <taxon>Pseudomonadati</taxon>
        <taxon>Bacteroidota</taxon>
        <taxon>Sphingobacteriia</taxon>
        <taxon>Sphingobacteriales</taxon>
        <taxon>Sphingobacteriaceae</taxon>
        <taxon>Mucilaginibacter</taxon>
    </lineage>
</organism>
<evidence type="ECO:0000256" key="3">
    <source>
        <dbReference type="ARBA" id="ARBA00023163"/>
    </source>
</evidence>
<dbReference type="RefSeq" id="WP_127707858.1">
    <property type="nucleotide sequence ID" value="NZ_SACK01000011.1"/>
</dbReference>
<evidence type="ECO:0000259" key="4">
    <source>
        <dbReference type="PROSITE" id="PS01124"/>
    </source>
</evidence>
<dbReference type="Gene3D" id="2.60.120.280">
    <property type="entry name" value="Regulatory protein AraC"/>
    <property type="match status" value="1"/>
</dbReference>
<dbReference type="PANTHER" id="PTHR43280:SF30">
    <property type="entry name" value="MMSAB OPERON REGULATORY PROTEIN"/>
    <property type="match status" value="1"/>
</dbReference>
<name>A0A3S2UJK7_9SPHI</name>
<evidence type="ECO:0000313" key="5">
    <source>
        <dbReference type="EMBL" id="RVT97349.1"/>
    </source>
</evidence>
<protein>
    <submittedName>
        <fullName evidence="5">AraC family transcriptional regulator</fullName>
    </submittedName>
</protein>
<keyword evidence="6" id="KW-1185">Reference proteome</keyword>
<dbReference type="PROSITE" id="PS01124">
    <property type="entry name" value="HTH_ARAC_FAMILY_2"/>
    <property type="match status" value="1"/>
</dbReference>
<dbReference type="SUPFAM" id="SSF51215">
    <property type="entry name" value="Regulatory protein AraC"/>
    <property type="match status" value="1"/>
</dbReference>
<keyword evidence="1" id="KW-0805">Transcription regulation</keyword>
<dbReference type="Pfam" id="PF02311">
    <property type="entry name" value="AraC_binding"/>
    <property type="match status" value="1"/>
</dbReference>
<gene>
    <name evidence="5" type="ORF">EOD41_18805</name>
</gene>
<dbReference type="SMART" id="SM00342">
    <property type="entry name" value="HTH_ARAC"/>
    <property type="match status" value="1"/>
</dbReference>
<dbReference type="EMBL" id="SACK01000011">
    <property type="protein sequence ID" value="RVT97349.1"/>
    <property type="molecule type" value="Genomic_DNA"/>
</dbReference>
<dbReference type="InterPro" id="IPR018060">
    <property type="entry name" value="HTH_AraC"/>
</dbReference>
<evidence type="ECO:0000256" key="2">
    <source>
        <dbReference type="ARBA" id="ARBA00023125"/>
    </source>
</evidence>
<dbReference type="Gene3D" id="1.10.10.60">
    <property type="entry name" value="Homeodomain-like"/>
    <property type="match status" value="2"/>
</dbReference>
<comment type="caution">
    <text evidence="5">The sequence shown here is derived from an EMBL/GenBank/DDBJ whole genome shotgun (WGS) entry which is preliminary data.</text>
</comment>
<dbReference type="PANTHER" id="PTHR43280">
    <property type="entry name" value="ARAC-FAMILY TRANSCRIPTIONAL REGULATOR"/>
    <property type="match status" value="1"/>
</dbReference>
<dbReference type="Proteomes" id="UP000282759">
    <property type="component" value="Unassembled WGS sequence"/>
</dbReference>
<sequence length="295" mass="34231">MINYYKYLPVSKEDERWGLTVLNAGCTHIEASHTYPMLNHPAHHYFNWNSWRILQEFQIIYITKGKGIFESDSCKQSSVKAGTIIVLFPGEKHRYKPDSDTGWDEYWVGVKGKIVDNLLVNNFIKPEHPCIFIGFNEAVFNLFDGIIQKTRQETPGYQPMISGAVLHLIGTFNAISRQNLVENKEEEIIIDKARLLFRENINSYYSPESAAVELNVGYSRFRKLFKNYTGLSPGQYYIQLKIEKAKELLNSPDYSVKQIAVDLSFESNFYFSKVFREKTGLTPTEYRKKCLSQWS</sequence>
<keyword evidence="3" id="KW-0804">Transcription</keyword>
<dbReference type="InterPro" id="IPR020449">
    <property type="entry name" value="Tscrpt_reg_AraC-type_HTH"/>
</dbReference>
<dbReference type="GO" id="GO:0043565">
    <property type="term" value="F:sequence-specific DNA binding"/>
    <property type="evidence" value="ECO:0007669"/>
    <property type="project" value="InterPro"/>
</dbReference>
<dbReference type="AlphaFoldDB" id="A0A3S2UJK7"/>
<evidence type="ECO:0000256" key="1">
    <source>
        <dbReference type="ARBA" id="ARBA00023015"/>
    </source>
</evidence>
<keyword evidence="2" id="KW-0238">DNA-binding</keyword>
<dbReference type="SUPFAM" id="SSF46689">
    <property type="entry name" value="Homeodomain-like"/>
    <property type="match status" value="2"/>
</dbReference>